<dbReference type="AlphaFoldDB" id="A0A2X2VRX5"/>
<proteinExistence type="predicted"/>
<dbReference type="Proteomes" id="UP000251584">
    <property type="component" value="Unassembled WGS sequence"/>
</dbReference>
<dbReference type="EMBL" id="UAVY01000004">
    <property type="protein sequence ID" value="SQB28351.1"/>
    <property type="molecule type" value="Genomic_DNA"/>
</dbReference>
<evidence type="ECO:0000313" key="1">
    <source>
        <dbReference type="EMBL" id="SQB28351.1"/>
    </source>
</evidence>
<organism evidence="1 2">
    <name type="scientific">Citrobacter koseri</name>
    <name type="common">Citrobacter diversus</name>
    <dbReference type="NCBI Taxonomy" id="545"/>
    <lineage>
        <taxon>Bacteria</taxon>
        <taxon>Pseudomonadati</taxon>
        <taxon>Pseudomonadota</taxon>
        <taxon>Gammaproteobacteria</taxon>
        <taxon>Enterobacterales</taxon>
        <taxon>Enterobacteriaceae</taxon>
        <taxon>Citrobacter</taxon>
    </lineage>
</organism>
<gene>
    <name evidence="1" type="ORF">NCTC10786_02289</name>
</gene>
<accession>A0A2X2VRX5</accession>
<name>A0A2X2VRX5_CITKO</name>
<protein>
    <submittedName>
        <fullName evidence="1">Uncharacterized protein</fullName>
    </submittedName>
</protein>
<sequence>MTKAMTTLGNRLVVAMVKPRRAPSINRSITFLRTCALISGLLFHTTMFKLRDPHPQQVRTDKFED</sequence>
<reference evidence="1 2" key="1">
    <citation type="submission" date="2018-06" db="EMBL/GenBank/DDBJ databases">
        <authorList>
            <consortium name="Pathogen Informatics"/>
            <person name="Doyle S."/>
        </authorList>
    </citation>
    <scope>NUCLEOTIDE SEQUENCE [LARGE SCALE GENOMIC DNA]</scope>
    <source>
        <strain evidence="1 2">NCTC10786</strain>
    </source>
</reference>
<evidence type="ECO:0000313" key="2">
    <source>
        <dbReference type="Proteomes" id="UP000251584"/>
    </source>
</evidence>